<organism evidence="1 2">
    <name type="scientific">Blyttiomyces helicus</name>
    <dbReference type="NCBI Taxonomy" id="388810"/>
    <lineage>
        <taxon>Eukaryota</taxon>
        <taxon>Fungi</taxon>
        <taxon>Fungi incertae sedis</taxon>
        <taxon>Chytridiomycota</taxon>
        <taxon>Chytridiomycota incertae sedis</taxon>
        <taxon>Chytridiomycetes</taxon>
        <taxon>Chytridiomycetes incertae sedis</taxon>
        <taxon>Blyttiomyces</taxon>
    </lineage>
</organism>
<dbReference type="EMBL" id="KZ997836">
    <property type="protein sequence ID" value="RKO86886.1"/>
    <property type="molecule type" value="Genomic_DNA"/>
</dbReference>
<dbReference type="Proteomes" id="UP000269721">
    <property type="component" value="Unassembled WGS sequence"/>
</dbReference>
<proteinExistence type="predicted"/>
<sequence length="170" mass="18276">MKIKLGISLLGMALALLCRFIVRSGSLLPDVATAVQILLVRWEIIEHNYHLTLPINDPAKLPILAAMDSISFGGSLQRRPVACVNGFKLLQGLTLSESYPSTMLISVLTLTYLNRGGVGGEGICLSQTVACYTIHLSSALNYLLTEACVFDACGLDATHPFGTCIKVSHQ</sequence>
<keyword evidence="2" id="KW-1185">Reference proteome</keyword>
<name>A0A4P9W9J8_9FUNG</name>
<accession>A0A4P9W9J8</accession>
<dbReference type="AlphaFoldDB" id="A0A4P9W9J8"/>
<evidence type="ECO:0000313" key="2">
    <source>
        <dbReference type="Proteomes" id="UP000269721"/>
    </source>
</evidence>
<evidence type="ECO:0000313" key="1">
    <source>
        <dbReference type="EMBL" id="RKO86886.1"/>
    </source>
</evidence>
<reference evidence="2" key="1">
    <citation type="journal article" date="2018" name="Nat. Microbiol.">
        <title>Leveraging single-cell genomics to expand the fungal tree of life.</title>
        <authorList>
            <person name="Ahrendt S.R."/>
            <person name="Quandt C.A."/>
            <person name="Ciobanu D."/>
            <person name="Clum A."/>
            <person name="Salamov A."/>
            <person name="Andreopoulos B."/>
            <person name="Cheng J.F."/>
            <person name="Woyke T."/>
            <person name="Pelin A."/>
            <person name="Henrissat B."/>
            <person name="Reynolds N.K."/>
            <person name="Benny G.L."/>
            <person name="Smith M.E."/>
            <person name="James T.Y."/>
            <person name="Grigoriev I.V."/>
        </authorList>
    </citation>
    <scope>NUCLEOTIDE SEQUENCE [LARGE SCALE GENOMIC DNA]</scope>
</reference>
<gene>
    <name evidence="1" type="ORF">BDK51DRAFT_39676</name>
</gene>
<protein>
    <submittedName>
        <fullName evidence="1">Uncharacterized protein</fullName>
    </submittedName>
</protein>